<feature type="compositionally biased region" description="Low complexity" evidence="1">
    <location>
        <begin position="1"/>
        <end position="24"/>
    </location>
</feature>
<dbReference type="EMBL" id="HBGD01006419">
    <property type="protein sequence ID" value="CAD9082086.1"/>
    <property type="molecule type" value="Transcribed_RNA"/>
</dbReference>
<accession>A0A7S1PHC7</accession>
<reference evidence="2" key="1">
    <citation type="submission" date="2021-01" db="EMBL/GenBank/DDBJ databases">
        <authorList>
            <person name="Corre E."/>
            <person name="Pelletier E."/>
            <person name="Niang G."/>
            <person name="Scheremetjew M."/>
            <person name="Finn R."/>
            <person name="Kale V."/>
            <person name="Holt S."/>
            <person name="Cochrane G."/>
            <person name="Meng A."/>
            <person name="Brown T."/>
            <person name="Cohen L."/>
        </authorList>
    </citation>
    <scope>NUCLEOTIDE SEQUENCE</scope>
    <source>
        <strain evidence="2">WS</strain>
    </source>
</reference>
<evidence type="ECO:0008006" key="3">
    <source>
        <dbReference type="Google" id="ProtNLM"/>
    </source>
</evidence>
<feature type="region of interest" description="Disordered" evidence="1">
    <location>
        <begin position="1"/>
        <end position="28"/>
    </location>
</feature>
<dbReference type="Gene3D" id="3.40.50.300">
    <property type="entry name" value="P-loop containing nucleotide triphosphate hydrolases"/>
    <property type="match status" value="1"/>
</dbReference>
<protein>
    <recommendedName>
        <fullName evidence="3">Septin-type G domain-containing protein</fullName>
    </recommendedName>
</protein>
<dbReference type="SUPFAM" id="SSF52540">
    <property type="entry name" value="P-loop containing nucleoside triphosphate hydrolases"/>
    <property type="match status" value="1"/>
</dbReference>
<dbReference type="AlphaFoldDB" id="A0A7S1PHC7"/>
<organism evidence="2">
    <name type="scientific">Percolomonas cosmopolitus</name>
    <dbReference type="NCBI Taxonomy" id="63605"/>
    <lineage>
        <taxon>Eukaryota</taxon>
        <taxon>Discoba</taxon>
        <taxon>Heterolobosea</taxon>
        <taxon>Tetramitia</taxon>
        <taxon>Eutetramitia</taxon>
        <taxon>Percolomonadidae</taxon>
        <taxon>Percolomonas</taxon>
    </lineage>
</organism>
<evidence type="ECO:0000256" key="1">
    <source>
        <dbReference type="SAM" id="MobiDB-lite"/>
    </source>
</evidence>
<evidence type="ECO:0000313" key="2">
    <source>
        <dbReference type="EMBL" id="CAD9082086.1"/>
    </source>
</evidence>
<dbReference type="InterPro" id="IPR027417">
    <property type="entry name" value="P-loop_NTPase"/>
</dbReference>
<proteinExistence type="predicted"/>
<gene>
    <name evidence="2" type="ORF">PCOS0759_LOCUS5326</name>
</gene>
<sequence length="310" mass="35396">MSSSQASEHNNSSESTEQQNSTTHQRLKTSPLASNLNTYQPACSHVNMILIGEIGGGKSSLISTFHRALHPQLTSQSPIAGIGLNRTTAFTKKIKYYVLNEASTIITHDTKGLETLMRPELEHVRAIRDGKIRDDVEVRQKQEWTVWDYLMSIVTRNPDAILDPDCLRNEQADILDIPHAVIFVVPANQRKIPTELTNFVHLFVEYGYMPLFAVTKIDCHGAEKGDLYAATNLYDTKKEEIMKRFDFVDYDMIKPVQNYTQWDKRDLSIENLALNLLQKAVLTSEMFIDRFVQRQKEYEERNSIGGCNVQ</sequence>
<name>A0A7S1PHC7_9EUKA</name>